<dbReference type="InterPro" id="IPR021955">
    <property type="entry name" value="DUF3572"/>
</dbReference>
<dbReference type="EMBL" id="CYPW01000027">
    <property type="protein sequence ID" value="CUH53219.1"/>
    <property type="molecule type" value="Genomic_DNA"/>
</dbReference>
<dbReference type="Pfam" id="PF12096">
    <property type="entry name" value="DUF3572"/>
    <property type="match status" value="1"/>
</dbReference>
<dbReference type="RefSeq" id="WP_058240396.1">
    <property type="nucleotide sequence ID" value="NZ_CYPW01000027.1"/>
</dbReference>
<reference evidence="1 2" key="1">
    <citation type="submission" date="2015-09" db="EMBL/GenBank/DDBJ databases">
        <authorList>
            <consortium name="Swine Surveillance"/>
        </authorList>
    </citation>
    <scope>NUCLEOTIDE SEQUENCE [LARGE SCALE GENOMIC DNA]</scope>
    <source>
        <strain evidence="1 2">CECT 7688</strain>
    </source>
</reference>
<organism evidence="1 2">
    <name type="scientific">Shimia marina</name>
    <dbReference type="NCBI Taxonomy" id="321267"/>
    <lineage>
        <taxon>Bacteria</taxon>
        <taxon>Pseudomonadati</taxon>
        <taxon>Pseudomonadota</taxon>
        <taxon>Alphaproteobacteria</taxon>
        <taxon>Rhodobacterales</taxon>
        <taxon>Roseobacteraceae</taxon>
    </lineage>
</organism>
<dbReference type="STRING" id="321267.SHM7688_02671"/>
<keyword evidence="2" id="KW-1185">Reference proteome</keyword>
<dbReference type="Proteomes" id="UP000054823">
    <property type="component" value="Unassembled WGS sequence"/>
</dbReference>
<proteinExistence type="predicted"/>
<dbReference type="AlphaFoldDB" id="A0A0P1FGR4"/>
<gene>
    <name evidence="1" type="ORF">SHM7688_02671</name>
</gene>
<protein>
    <recommendedName>
        <fullName evidence="3">DUF3572 domain-containing protein</fullName>
    </recommendedName>
</protein>
<evidence type="ECO:0000313" key="2">
    <source>
        <dbReference type="Proteomes" id="UP000054823"/>
    </source>
</evidence>
<evidence type="ECO:0000313" key="1">
    <source>
        <dbReference type="EMBL" id="CUH53219.1"/>
    </source>
</evidence>
<accession>A0A0P1FGR4</accession>
<evidence type="ECO:0008006" key="3">
    <source>
        <dbReference type="Google" id="ProtNLM"/>
    </source>
</evidence>
<sequence>MNMSQDFAETVALKALGWLVTQDEVVSVFLGATGASVEDLRVRAGDSDFMGSVLEFLTMDDAWVVAFCDANELAFEVPLQAAHQLLGASRAHWT</sequence>
<name>A0A0P1FGR4_9RHOB</name>
<dbReference type="OrthoDB" id="7356934at2"/>